<evidence type="ECO:0000313" key="16">
    <source>
        <dbReference type="EMBL" id="PJK29681.1"/>
    </source>
</evidence>
<proteinExistence type="inferred from homology"/>
<feature type="chain" id="PRO_5014831968" description="Nickel/cobalt efflux system" evidence="15">
    <location>
        <begin position="23"/>
        <end position="327"/>
    </location>
</feature>
<dbReference type="PANTHER" id="PTHR40659">
    <property type="entry name" value="NICKEL/COBALT EFFLUX SYSTEM RCNA"/>
    <property type="match status" value="1"/>
</dbReference>
<keyword evidence="4 13" id="KW-0813">Transport</keyword>
<evidence type="ECO:0000256" key="5">
    <source>
        <dbReference type="ARBA" id="ARBA00022475"/>
    </source>
</evidence>
<evidence type="ECO:0000256" key="9">
    <source>
        <dbReference type="ARBA" id="ARBA00023065"/>
    </source>
</evidence>
<comment type="function">
    <text evidence="1">Efflux system for nickel and cobalt.</text>
</comment>
<keyword evidence="9" id="KW-0406">Ion transport</keyword>
<keyword evidence="6" id="KW-0533">Nickel</keyword>
<evidence type="ECO:0000256" key="1">
    <source>
        <dbReference type="ARBA" id="ARBA00002510"/>
    </source>
</evidence>
<evidence type="ECO:0000256" key="10">
    <source>
        <dbReference type="ARBA" id="ARBA00023112"/>
    </source>
</evidence>
<dbReference type="GO" id="GO:0010045">
    <property type="term" value="P:response to nickel cation"/>
    <property type="evidence" value="ECO:0007669"/>
    <property type="project" value="TreeGrafter"/>
</dbReference>
<dbReference type="RefSeq" id="WP_109793706.1">
    <property type="nucleotide sequence ID" value="NZ_PHIG01000032.1"/>
</dbReference>
<keyword evidence="3" id="KW-0171">Cobalt transport</keyword>
<evidence type="ECO:0000256" key="12">
    <source>
        <dbReference type="ARBA" id="ARBA00023285"/>
    </source>
</evidence>
<feature type="signal peptide" evidence="15">
    <location>
        <begin position="1"/>
        <end position="22"/>
    </location>
</feature>
<evidence type="ECO:0000256" key="11">
    <source>
        <dbReference type="ARBA" id="ARBA00023136"/>
    </source>
</evidence>
<feature type="transmembrane region" description="Helical" evidence="13">
    <location>
        <begin position="120"/>
        <end position="145"/>
    </location>
</feature>
<keyword evidence="5" id="KW-1003">Cell membrane</keyword>
<dbReference type="OrthoDB" id="9812956at2"/>
<gene>
    <name evidence="16" type="ORF">CVT23_11600</name>
</gene>
<dbReference type="EMBL" id="PHIG01000032">
    <property type="protein sequence ID" value="PJK29681.1"/>
    <property type="molecule type" value="Genomic_DNA"/>
</dbReference>
<dbReference type="AlphaFoldDB" id="A0A2M9G1U0"/>
<evidence type="ECO:0000313" key="17">
    <source>
        <dbReference type="Proteomes" id="UP000229498"/>
    </source>
</evidence>
<evidence type="ECO:0000256" key="2">
    <source>
        <dbReference type="ARBA" id="ARBA00004651"/>
    </source>
</evidence>
<dbReference type="GO" id="GO:0005886">
    <property type="term" value="C:plasma membrane"/>
    <property type="evidence" value="ECO:0007669"/>
    <property type="project" value="UniProtKB-SubCell"/>
</dbReference>
<keyword evidence="12" id="KW-0170">Cobalt</keyword>
<evidence type="ECO:0000256" key="4">
    <source>
        <dbReference type="ARBA" id="ARBA00022448"/>
    </source>
</evidence>
<feature type="transmembrane region" description="Helical" evidence="13">
    <location>
        <begin position="80"/>
        <end position="99"/>
    </location>
</feature>
<feature type="region of interest" description="Disordered" evidence="14">
    <location>
        <begin position="184"/>
        <end position="205"/>
    </location>
</feature>
<keyword evidence="15" id="KW-0732">Signal</keyword>
<protein>
    <recommendedName>
        <fullName evidence="13">Nickel/cobalt efflux system</fullName>
    </recommendedName>
</protein>
<dbReference type="PANTHER" id="PTHR40659:SF1">
    <property type="entry name" value="NICKEL_COBALT EFFLUX SYSTEM RCNA"/>
    <property type="match status" value="1"/>
</dbReference>
<dbReference type="GO" id="GO:0032025">
    <property type="term" value="P:response to cobalt ion"/>
    <property type="evidence" value="ECO:0007669"/>
    <property type="project" value="TreeGrafter"/>
</dbReference>
<accession>A0A2M9G1U0</accession>
<dbReference type="Proteomes" id="UP000229498">
    <property type="component" value="Unassembled WGS sequence"/>
</dbReference>
<evidence type="ECO:0000256" key="13">
    <source>
        <dbReference type="RuleBase" id="RU362101"/>
    </source>
</evidence>
<comment type="similarity">
    <text evidence="13">Belongs to the NiCoT transporter (TC 2.A.52) family.</text>
</comment>
<feature type="transmembrane region" description="Helical" evidence="13">
    <location>
        <begin position="296"/>
        <end position="318"/>
    </location>
</feature>
<dbReference type="Pfam" id="PF03824">
    <property type="entry name" value="NicO"/>
    <property type="match status" value="1"/>
</dbReference>
<evidence type="ECO:0000256" key="14">
    <source>
        <dbReference type="SAM" id="MobiDB-lite"/>
    </source>
</evidence>
<feature type="transmembrane region" description="Helical" evidence="13">
    <location>
        <begin position="220"/>
        <end position="243"/>
    </location>
</feature>
<dbReference type="GO" id="GO:0046583">
    <property type="term" value="F:monoatomic cation efflux transmembrane transporter activity"/>
    <property type="evidence" value="ECO:0007669"/>
    <property type="project" value="TreeGrafter"/>
</dbReference>
<feature type="transmembrane region" description="Helical" evidence="13">
    <location>
        <begin position="249"/>
        <end position="275"/>
    </location>
</feature>
<sequence length="327" mass="34309">MRPLILLAGALLAFLIAANAPAAAQQSSPFQRGPAPQAEAAKPSWYGEAMAEVRRIQGELYRQLAGAVRVLKQDYSLSTAWGLIAISLLYGVFHAVGPGHGKAVITSYLLANERAVRQGVLLALLSSVAQGVSAIALVFGGAWAFDLVGQRLLGAAWSLEQASFGLIAAIGAWLLWQAATGRGHPHHRHSHDEQDHGHDHHHHGPDMAVLTREPLTIRRALPIVLAVGIRPCGGALIVLVFAIANGLYWAGVGATFAMSMGTAVTVSALAVLTLASKRLALGLAARDMVWIGRIEVGLKVLGALALLAFGLIFLAASLDGPRAPFGV</sequence>
<dbReference type="GO" id="GO:0006824">
    <property type="term" value="P:cobalt ion transport"/>
    <property type="evidence" value="ECO:0007669"/>
    <property type="project" value="UniProtKB-KW"/>
</dbReference>
<evidence type="ECO:0000256" key="6">
    <source>
        <dbReference type="ARBA" id="ARBA00022596"/>
    </source>
</evidence>
<keyword evidence="17" id="KW-1185">Reference proteome</keyword>
<name>A0A2M9G1U0_9PROT</name>
<dbReference type="GO" id="GO:0015099">
    <property type="term" value="F:nickel cation transmembrane transporter activity"/>
    <property type="evidence" value="ECO:0007669"/>
    <property type="project" value="UniProtKB-UniRule"/>
</dbReference>
<evidence type="ECO:0000256" key="15">
    <source>
        <dbReference type="SAM" id="SignalP"/>
    </source>
</evidence>
<reference evidence="16 17" key="1">
    <citation type="submission" date="2017-11" db="EMBL/GenBank/DDBJ databases">
        <title>Draft genome sequence of Rhizobiales bacterium SY3-13.</title>
        <authorList>
            <person name="Sun C."/>
        </authorList>
    </citation>
    <scope>NUCLEOTIDE SEQUENCE [LARGE SCALE GENOMIC DNA]</scope>
    <source>
        <strain evidence="16 17">SY3-13</strain>
    </source>
</reference>
<dbReference type="InterPro" id="IPR051224">
    <property type="entry name" value="NiCoT_RcnA"/>
</dbReference>
<evidence type="ECO:0000256" key="7">
    <source>
        <dbReference type="ARBA" id="ARBA00022692"/>
    </source>
</evidence>
<evidence type="ECO:0000256" key="8">
    <source>
        <dbReference type="ARBA" id="ARBA00022989"/>
    </source>
</evidence>
<organism evidence="16 17">
    <name type="scientific">Minwuia thermotolerans</name>
    <dbReference type="NCBI Taxonomy" id="2056226"/>
    <lineage>
        <taxon>Bacteria</taxon>
        <taxon>Pseudomonadati</taxon>
        <taxon>Pseudomonadota</taxon>
        <taxon>Alphaproteobacteria</taxon>
        <taxon>Minwuiales</taxon>
        <taxon>Minwuiaceae</taxon>
        <taxon>Minwuia</taxon>
    </lineage>
</organism>
<keyword evidence="8 13" id="KW-1133">Transmembrane helix</keyword>
<feature type="transmembrane region" description="Helical" evidence="13">
    <location>
        <begin position="157"/>
        <end position="176"/>
    </location>
</feature>
<keyword evidence="7 13" id="KW-0812">Transmembrane</keyword>
<comment type="subcellular location">
    <subcellularLocation>
        <location evidence="2 13">Cell membrane</location>
        <topology evidence="2 13">Multi-pass membrane protein</topology>
    </subcellularLocation>
</comment>
<keyword evidence="10" id="KW-0921">Nickel transport</keyword>
<evidence type="ECO:0000256" key="3">
    <source>
        <dbReference type="ARBA" id="ARBA00022426"/>
    </source>
</evidence>
<dbReference type="InterPro" id="IPR011541">
    <property type="entry name" value="Ni/Co_transpt_high_affinity"/>
</dbReference>
<keyword evidence="11 13" id="KW-0472">Membrane</keyword>
<comment type="caution">
    <text evidence="16">The sequence shown here is derived from an EMBL/GenBank/DDBJ whole genome shotgun (WGS) entry which is preliminary data.</text>
</comment>